<dbReference type="Pfam" id="PF00160">
    <property type="entry name" value="Pro_isomerase"/>
    <property type="match status" value="1"/>
</dbReference>
<feature type="signal peptide" evidence="4">
    <location>
        <begin position="1"/>
        <end position="18"/>
    </location>
</feature>
<keyword evidence="3 4" id="KW-0413">Isomerase</keyword>
<comment type="function">
    <text evidence="4">PPIases accelerate the folding of proteins. It catalyzes the cis-trans isomerization of proline imidic peptide bonds in oligopeptides.</text>
</comment>
<dbReference type="Gene3D" id="2.40.100.10">
    <property type="entry name" value="Cyclophilin-like"/>
    <property type="match status" value="1"/>
</dbReference>
<evidence type="ECO:0000256" key="4">
    <source>
        <dbReference type="RuleBase" id="RU363019"/>
    </source>
</evidence>
<dbReference type="STRING" id="10195.A0A3M7S2I2"/>
<dbReference type="PROSITE" id="PS50072">
    <property type="entry name" value="CSA_PPIASE_2"/>
    <property type="match status" value="1"/>
</dbReference>
<comment type="caution">
    <text evidence="6">The sequence shown here is derived from an EMBL/GenBank/DDBJ whole genome shotgun (WGS) entry which is preliminary data.</text>
</comment>
<evidence type="ECO:0000256" key="3">
    <source>
        <dbReference type="ARBA" id="ARBA00023235"/>
    </source>
</evidence>
<evidence type="ECO:0000313" key="6">
    <source>
        <dbReference type="EMBL" id="RNA29869.1"/>
    </source>
</evidence>
<dbReference type="InterPro" id="IPR029000">
    <property type="entry name" value="Cyclophilin-like_dom_sf"/>
</dbReference>
<dbReference type="GO" id="GO:0003755">
    <property type="term" value="F:peptidyl-prolyl cis-trans isomerase activity"/>
    <property type="evidence" value="ECO:0007669"/>
    <property type="project" value="UniProtKB-UniRule"/>
</dbReference>
<sequence>MKAFPIILVLACLCAFECKKVKVTKKVFFDIKIGDEKAGRIVIALFGDVVPKTVENFAQLAEKPVGQGYKGSKFHRVISNFMIQGGDFTRGDGTGGRSIYGERFADENFDLKHTGEGWLSMANAGKDTNGSQFFITTVKTEWLDGRHVVFGKVIEGMDIVRKIENTKTNGRDAPVKDVVIEDSGTLPVEENVTVNN</sequence>
<dbReference type="GO" id="GO:0006457">
    <property type="term" value="P:protein folding"/>
    <property type="evidence" value="ECO:0007669"/>
    <property type="project" value="InterPro"/>
</dbReference>
<organism evidence="6 7">
    <name type="scientific">Brachionus plicatilis</name>
    <name type="common">Marine rotifer</name>
    <name type="synonym">Brachionus muelleri</name>
    <dbReference type="NCBI Taxonomy" id="10195"/>
    <lineage>
        <taxon>Eukaryota</taxon>
        <taxon>Metazoa</taxon>
        <taxon>Spiralia</taxon>
        <taxon>Gnathifera</taxon>
        <taxon>Rotifera</taxon>
        <taxon>Eurotatoria</taxon>
        <taxon>Monogononta</taxon>
        <taxon>Pseudotrocha</taxon>
        <taxon>Ploima</taxon>
        <taxon>Brachionidae</taxon>
        <taxon>Brachionus</taxon>
    </lineage>
</organism>
<dbReference type="PIRSF" id="PIRSF001467">
    <property type="entry name" value="Peptidylpro_ismrse"/>
    <property type="match status" value="1"/>
</dbReference>
<protein>
    <recommendedName>
        <fullName evidence="4">Peptidyl-prolyl cis-trans isomerase</fullName>
        <shortName evidence="4">PPIase</shortName>
        <ecNumber evidence="4">5.2.1.8</ecNumber>
    </recommendedName>
</protein>
<evidence type="ECO:0000256" key="2">
    <source>
        <dbReference type="ARBA" id="ARBA00023110"/>
    </source>
</evidence>
<dbReference type="PANTHER" id="PTHR11071:SF561">
    <property type="entry name" value="PEPTIDYL-PROLYL CIS-TRANS ISOMERASE D-RELATED"/>
    <property type="match status" value="1"/>
</dbReference>
<dbReference type="GO" id="GO:0005737">
    <property type="term" value="C:cytoplasm"/>
    <property type="evidence" value="ECO:0007669"/>
    <property type="project" value="TreeGrafter"/>
</dbReference>
<evidence type="ECO:0000313" key="7">
    <source>
        <dbReference type="Proteomes" id="UP000276133"/>
    </source>
</evidence>
<gene>
    <name evidence="6" type="ORF">BpHYR1_029466</name>
</gene>
<dbReference type="InterPro" id="IPR024936">
    <property type="entry name" value="Cyclophilin-type_PPIase"/>
</dbReference>
<evidence type="ECO:0000259" key="5">
    <source>
        <dbReference type="PROSITE" id="PS50072"/>
    </source>
</evidence>
<keyword evidence="7" id="KW-1185">Reference proteome</keyword>
<dbReference type="EC" id="5.2.1.8" evidence="4"/>
<dbReference type="PRINTS" id="PR00153">
    <property type="entry name" value="CSAPPISMRASE"/>
</dbReference>
<dbReference type="InterPro" id="IPR020892">
    <property type="entry name" value="Cyclophilin-type_PPIase_CS"/>
</dbReference>
<dbReference type="Proteomes" id="UP000276133">
    <property type="component" value="Unassembled WGS sequence"/>
</dbReference>
<keyword evidence="4" id="KW-0732">Signal</keyword>
<comment type="catalytic activity">
    <reaction evidence="1 4">
        <text>[protein]-peptidylproline (omega=180) = [protein]-peptidylproline (omega=0)</text>
        <dbReference type="Rhea" id="RHEA:16237"/>
        <dbReference type="Rhea" id="RHEA-COMP:10747"/>
        <dbReference type="Rhea" id="RHEA-COMP:10748"/>
        <dbReference type="ChEBI" id="CHEBI:83833"/>
        <dbReference type="ChEBI" id="CHEBI:83834"/>
        <dbReference type="EC" id="5.2.1.8"/>
    </reaction>
</comment>
<dbReference type="OrthoDB" id="193499at2759"/>
<feature type="chain" id="PRO_5017852013" description="Peptidyl-prolyl cis-trans isomerase" evidence="4">
    <location>
        <begin position="19"/>
        <end position="196"/>
    </location>
</feature>
<feature type="domain" description="PPIase cyclophilin-type" evidence="5">
    <location>
        <begin position="28"/>
        <end position="185"/>
    </location>
</feature>
<dbReference type="AlphaFoldDB" id="A0A3M7S2I2"/>
<comment type="similarity">
    <text evidence="4">Belongs to the cyclophilin-type PPIase family.</text>
</comment>
<dbReference type="PROSITE" id="PS00170">
    <property type="entry name" value="CSA_PPIASE_1"/>
    <property type="match status" value="1"/>
</dbReference>
<accession>A0A3M7S2I2</accession>
<proteinExistence type="inferred from homology"/>
<dbReference type="FunFam" id="2.40.100.10:FF:000001">
    <property type="entry name" value="Peptidyl-prolyl cis-trans isomerase"/>
    <property type="match status" value="1"/>
</dbReference>
<keyword evidence="2 4" id="KW-0697">Rotamase</keyword>
<name>A0A3M7S2I2_BRAPC</name>
<dbReference type="GO" id="GO:0016018">
    <property type="term" value="F:cyclosporin A binding"/>
    <property type="evidence" value="ECO:0007669"/>
    <property type="project" value="TreeGrafter"/>
</dbReference>
<dbReference type="InterPro" id="IPR002130">
    <property type="entry name" value="Cyclophilin-type_PPIase_dom"/>
</dbReference>
<dbReference type="EMBL" id="REGN01002157">
    <property type="protein sequence ID" value="RNA29869.1"/>
    <property type="molecule type" value="Genomic_DNA"/>
</dbReference>
<reference evidence="6 7" key="1">
    <citation type="journal article" date="2018" name="Sci. Rep.">
        <title>Genomic signatures of local adaptation to the degree of environmental predictability in rotifers.</title>
        <authorList>
            <person name="Franch-Gras L."/>
            <person name="Hahn C."/>
            <person name="Garcia-Roger E.M."/>
            <person name="Carmona M.J."/>
            <person name="Serra M."/>
            <person name="Gomez A."/>
        </authorList>
    </citation>
    <scope>NUCLEOTIDE SEQUENCE [LARGE SCALE GENOMIC DNA]</scope>
    <source>
        <strain evidence="6">HYR1</strain>
    </source>
</reference>
<evidence type="ECO:0000256" key="1">
    <source>
        <dbReference type="ARBA" id="ARBA00000971"/>
    </source>
</evidence>
<dbReference type="SUPFAM" id="SSF50891">
    <property type="entry name" value="Cyclophilin-like"/>
    <property type="match status" value="1"/>
</dbReference>
<dbReference type="PANTHER" id="PTHR11071">
    <property type="entry name" value="PEPTIDYL-PROLYL CIS-TRANS ISOMERASE"/>
    <property type="match status" value="1"/>
</dbReference>